<reference evidence="5 7" key="2">
    <citation type="journal article" date="2018" name="Genome Res.">
        <title>The genomic architecture and molecular evolution of ant odorant receptors.</title>
        <authorList>
            <person name="McKenzie S.K."/>
            <person name="Kronauer D.J.C."/>
        </authorList>
    </citation>
    <scope>NUCLEOTIDE SEQUENCE [LARGE SCALE GENOMIC DNA]</scope>
    <source>
        <strain evidence="5">Clonal line C1</strain>
    </source>
</reference>
<evidence type="ECO:0000313" key="4">
    <source>
        <dbReference type="EMBL" id="EZA52895.1"/>
    </source>
</evidence>
<reference evidence="4 6" key="1">
    <citation type="journal article" date="2014" name="Curr. Biol.">
        <title>The genome of the clonal raider ant Cerapachys biroi.</title>
        <authorList>
            <person name="Oxley P.R."/>
            <person name="Ji L."/>
            <person name="Fetter-Pruneda I."/>
            <person name="McKenzie S.K."/>
            <person name="Li C."/>
            <person name="Hu H."/>
            <person name="Zhang G."/>
            <person name="Kronauer D.J."/>
        </authorList>
    </citation>
    <scope>NUCLEOTIDE SEQUENCE [LARGE SCALE GENOMIC DNA]</scope>
</reference>
<sequence length="851" mass="95987">MEEYKETKKKSRKPDIKPATKMPKKSVINIKKPVKKQRQEEDFCAPNKKIKIEESVSADNANIELLELSQKDFNKTKVKQDIKNEERVLASSSFAECSEWTTVDYMQEVNNVEKNIAENLVKLFDEDHTIPFIARYRRGVTGSMTPDQLRILKDSYEQVKVIKHRAATIIKAIDKLGKWSLEVHSAITSAKSLGDLEDIYSLYKPASKRLADKAMELGLGPVSHAVLHGREIPPLASLIDEGKKGLRNKDEVMSNVVCLTAHIISKDKRVFDRAFSLRKTTVIEIHTTLCKTSDAKSAACSASEQKYEQYFDFKMRERNIKPHQILAINRAESQKVIKVKIVIPDALEQQWKKYCLSLYTHQRQRIAKAMIDLLNESIDYAYKKMMKPLIKRRLRSELKERAETASINVFATNVKQLLLTPPVRGKVILGIDPGFRHGCKLAVVSEHGDVLETAVIYPHNQSGNFEHSANALAKLVKKHRCSLLALGNGTACRETEQFLTRIRESNAFDFKVTYTIVNESGASVYSCSPEAKSEFLDLDPNLVSAVSIARRLQDPLAELVKVEPKHLGVGMYQHDLPEKQLLNTLDEVVTEAVSFVGVDINTASQCLLRRIAGLTNSRAASIINWRTNHGPFKNRKQLLKVKGIGSKTFEQCAGFIRILPETAAGNEKKTEKNVETKSKKARLKDDDLNPLDQTWIHPESYAIATEFIKYCQCKLDDLGTPEFIERIKFCAQKERAELVVRMDTTESTMEVIVEALTMKRGEDIRLKLNSPLFRDSMRSLNDLSIGVVLSGAVQNVTHFGAFVDIGVGTNGLIHNSKMKNQALCVGQRVEVKVIDIESSRKRIGLELEKTL</sequence>
<dbReference type="InterPro" id="IPR003029">
    <property type="entry name" value="S1_domain"/>
</dbReference>
<dbReference type="SUPFAM" id="SSF50249">
    <property type="entry name" value="Nucleic acid-binding proteins"/>
    <property type="match status" value="1"/>
</dbReference>
<dbReference type="SMART" id="SM00732">
    <property type="entry name" value="YqgFc"/>
    <property type="match status" value="1"/>
</dbReference>
<dbReference type="PROSITE" id="PS50126">
    <property type="entry name" value="S1"/>
    <property type="match status" value="1"/>
</dbReference>
<dbReference type="SUPFAM" id="SSF53098">
    <property type="entry name" value="Ribonuclease H-like"/>
    <property type="match status" value="1"/>
</dbReference>
<dbReference type="Pfam" id="PF16921">
    <property type="entry name" value="Tex_YqgF"/>
    <property type="match status" value="1"/>
</dbReference>
<dbReference type="Proteomes" id="UP000279307">
    <property type="component" value="Chromosome 11"/>
</dbReference>
<dbReference type="EMBL" id="KK107309">
    <property type="protein sequence ID" value="EZA52895.1"/>
    <property type="molecule type" value="Genomic_DNA"/>
</dbReference>
<dbReference type="InterPro" id="IPR006641">
    <property type="entry name" value="YqgF/RNaseH-like_dom"/>
</dbReference>
<dbReference type="Gene3D" id="3.30.420.140">
    <property type="entry name" value="YqgF/RNase H-like domain"/>
    <property type="match status" value="1"/>
</dbReference>
<dbReference type="InterPro" id="IPR010994">
    <property type="entry name" value="RuvA_2-like"/>
</dbReference>
<dbReference type="CDD" id="cd05685">
    <property type="entry name" value="S1_Tex"/>
    <property type="match status" value="1"/>
</dbReference>
<dbReference type="GO" id="GO:0003729">
    <property type="term" value="F:mRNA binding"/>
    <property type="evidence" value="ECO:0007669"/>
    <property type="project" value="UniProtKB-ARBA"/>
</dbReference>
<comment type="function">
    <text evidence="1">Associates with the EF-Tu.GDP complex and induces the exchange of GDP to GTP. It remains bound to the aminoacyl-tRNA.EF-Tu.GTP complex up to the GTP hydrolysis stage on the ribosome.</text>
</comment>
<dbReference type="PANTHER" id="PTHR10724:SF10">
    <property type="entry name" value="S1 RNA-BINDING DOMAIN-CONTAINING PROTEIN 1"/>
    <property type="match status" value="1"/>
</dbReference>
<dbReference type="Gene3D" id="1.10.10.650">
    <property type="entry name" value="RuvA domain 2-like"/>
    <property type="match status" value="1"/>
</dbReference>
<dbReference type="InterPro" id="IPR012340">
    <property type="entry name" value="NA-bd_OB-fold"/>
</dbReference>
<dbReference type="Pfam" id="PF00575">
    <property type="entry name" value="S1"/>
    <property type="match status" value="1"/>
</dbReference>
<name>A0A026WA20_OOCBI</name>
<dbReference type="InterPro" id="IPR050437">
    <property type="entry name" value="Ribos_protein_bS1-like"/>
</dbReference>
<dbReference type="InterPro" id="IPR023319">
    <property type="entry name" value="Tex-like_HTH_dom_sf"/>
</dbReference>
<dbReference type="STRING" id="2015173.A0A026WA20"/>
<dbReference type="Pfam" id="PF12836">
    <property type="entry name" value="HHH_3"/>
    <property type="match status" value="1"/>
</dbReference>
<dbReference type="SUPFAM" id="SSF47781">
    <property type="entry name" value="RuvA domain 2-like"/>
    <property type="match status" value="2"/>
</dbReference>
<evidence type="ECO:0000256" key="2">
    <source>
        <dbReference type="SAM" id="MobiDB-lite"/>
    </source>
</evidence>
<dbReference type="Gene3D" id="1.10.3500.10">
    <property type="entry name" value="Tex N-terminal region-like"/>
    <property type="match status" value="1"/>
</dbReference>
<keyword evidence="6" id="KW-1185">Reference proteome</keyword>
<evidence type="ECO:0000313" key="5">
    <source>
        <dbReference type="EMBL" id="RLU17281.1"/>
    </source>
</evidence>
<dbReference type="InterPro" id="IPR037027">
    <property type="entry name" value="YqgF/RNaseH-like_dom_sf"/>
</dbReference>
<dbReference type="Gene3D" id="1.10.150.310">
    <property type="entry name" value="Tex RuvX-like domain-like"/>
    <property type="match status" value="1"/>
</dbReference>
<dbReference type="FunFam" id="2.40.50.140:FF:000051">
    <property type="entry name" value="RNA-binding transcriptional accessory protein"/>
    <property type="match status" value="1"/>
</dbReference>
<dbReference type="FunFam" id="1.10.10.650:FF:000001">
    <property type="entry name" value="S1 RNA-binding domain 1"/>
    <property type="match status" value="1"/>
</dbReference>
<dbReference type="Gene3D" id="2.40.50.140">
    <property type="entry name" value="Nucleic acid-binding proteins"/>
    <property type="match status" value="1"/>
</dbReference>
<dbReference type="SUPFAM" id="SSF158832">
    <property type="entry name" value="Tex N-terminal region-like"/>
    <property type="match status" value="1"/>
</dbReference>
<dbReference type="Pfam" id="PF09371">
    <property type="entry name" value="Tex_N"/>
    <property type="match status" value="1"/>
</dbReference>
<dbReference type="GO" id="GO:0006412">
    <property type="term" value="P:translation"/>
    <property type="evidence" value="ECO:0007669"/>
    <property type="project" value="TreeGrafter"/>
</dbReference>
<dbReference type="OrthoDB" id="995477at2759"/>
<proteinExistence type="predicted"/>
<dbReference type="FunFam" id="1.10.150.310:FF:000001">
    <property type="entry name" value="RNA-binding transcriptional accessory protein"/>
    <property type="match status" value="1"/>
</dbReference>
<dbReference type="InterPro" id="IPR041692">
    <property type="entry name" value="HHH_9"/>
</dbReference>
<protein>
    <submittedName>
        <fullName evidence="4">S1 RNA-binding domain-containing protein</fullName>
    </submittedName>
</protein>
<dbReference type="InterPro" id="IPR018974">
    <property type="entry name" value="Tex-like_N"/>
</dbReference>
<dbReference type="InterPro" id="IPR032639">
    <property type="entry name" value="Tex_YqgF"/>
</dbReference>
<dbReference type="PANTHER" id="PTHR10724">
    <property type="entry name" value="30S RIBOSOMAL PROTEIN S1"/>
    <property type="match status" value="1"/>
</dbReference>
<gene>
    <name evidence="5" type="ORF">DMN91_011350</name>
    <name evidence="4" type="ORF">X777_07720</name>
</gene>
<accession>A0A026WA20</accession>
<dbReference type="FunFam" id="3.30.420.140:FF:000001">
    <property type="entry name" value="RNA-binding transcriptional accessory protein"/>
    <property type="match status" value="1"/>
</dbReference>
<feature type="domain" description="S1 motif" evidence="3">
    <location>
        <begin position="786"/>
        <end position="848"/>
    </location>
</feature>
<evidence type="ECO:0000259" key="3">
    <source>
        <dbReference type="PROSITE" id="PS50126"/>
    </source>
</evidence>
<dbReference type="InterPro" id="IPR044146">
    <property type="entry name" value="S1_Tex"/>
</dbReference>
<dbReference type="SMART" id="SM00316">
    <property type="entry name" value="S1"/>
    <property type="match status" value="1"/>
</dbReference>
<dbReference type="EMBL" id="QOIP01000011">
    <property type="protein sequence ID" value="RLU17281.1"/>
    <property type="molecule type" value="Genomic_DNA"/>
</dbReference>
<evidence type="ECO:0000313" key="7">
    <source>
        <dbReference type="Proteomes" id="UP000279307"/>
    </source>
</evidence>
<reference evidence="5" key="3">
    <citation type="submission" date="2018-07" db="EMBL/GenBank/DDBJ databases">
        <authorList>
            <person name="Mckenzie S.K."/>
            <person name="Kronauer D.J.C."/>
        </authorList>
    </citation>
    <scope>NUCLEOTIDE SEQUENCE</scope>
    <source>
        <strain evidence="5">Clonal line C1</strain>
    </source>
</reference>
<dbReference type="Pfam" id="PF22706">
    <property type="entry name" value="Tex_central_region"/>
    <property type="match status" value="1"/>
</dbReference>
<dbReference type="GO" id="GO:0006139">
    <property type="term" value="P:nucleobase-containing compound metabolic process"/>
    <property type="evidence" value="ECO:0007669"/>
    <property type="project" value="InterPro"/>
</dbReference>
<dbReference type="InterPro" id="IPR055179">
    <property type="entry name" value="Tex-like_central_region"/>
</dbReference>
<dbReference type="AlphaFoldDB" id="A0A026WA20"/>
<dbReference type="Proteomes" id="UP000053097">
    <property type="component" value="Unassembled WGS sequence"/>
</dbReference>
<feature type="region of interest" description="Disordered" evidence="2">
    <location>
        <begin position="1"/>
        <end position="26"/>
    </location>
</feature>
<evidence type="ECO:0000313" key="6">
    <source>
        <dbReference type="Proteomes" id="UP000053097"/>
    </source>
</evidence>
<dbReference type="GO" id="GO:0005737">
    <property type="term" value="C:cytoplasm"/>
    <property type="evidence" value="ECO:0007669"/>
    <property type="project" value="UniProtKB-ARBA"/>
</dbReference>
<dbReference type="InterPro" id="IPR023323">
    <property type="entry name" value="Tex-like_dom_sf"/>
</dbReference>
<organism evidence="4 6">
    <name type="scientific">Ooceraea biroi</name>
    <name type="common">Clonal raider ant</name>
    <name type="synonym">Cerapachys biroi</name>
    <dbReference type="NCBI Taxonomy" id="2015173"/>
    <lineage>
        <taxon>Eukaryota</taxon>
        <taxon>Metazoa</taxon>
        <taxon>Ecdysozoa</taxon>
        <taxon>Arthropoda</taxon>
        <taxon>Hexapoda</taxon>
        <taxon>Insecta</taxon>
        <taxon>Pterygota</taxon>
        <taxon>Neoptera</taxon>
        <taxon>Endopterygota</taxon>
        <taxon>Hymenoptera</taxon>
        <taxon>Apocrita</taxon>
        <taxon>Aculeata</taxon>
        <taxon>Formicoidea</taxon>
        <taxon>Formicidae</taxon>
        <taxon>Dorylinae</taxon>
        <taxon>Ooceraea</taxon>
    </lineage>
</organism>
<dbReference type="GO" id="GO:0003735">
    <property type="term" value="F:structural constituent of ribosome"/>
    <property type="evidence" value="ECO:0007669"/>
    <property type="project" value="TreeGrafter"/>
</dbReference>
<dbReference type="OMA" id="RWAWRTR"/>
<dbReference type="Pfam" id="PF17674">
    <property type="entry name" value="HHH_9"/>
    <property type="match status" value="1"/>
</dbReference>
<dbReference type="InterPro" id="IPR012337">
    <property type="entry name" value="RNaseH-like_sf"/>
</dbReference>
<evidence type="ECO:0000256" key="1">
    <source>
        <dbReference type="ARBA" id="ARBA00025453"/>
    </source>
</evidence>